<dbReference type="InterPro" id="IPR000210">
    <property type="entry name" value="BTB/POZ_dom"/>
</dbReference>
<reference evidence="3" key="1">
    <citation type="submission" date="2021-02" db="EMBL/GenBank/DDBJ databases">
        <authorList>
            <person name="Dougan E. K."/>
            <person name="Rhodes N."/>
            <person name="Thang M."/>
            <person name="Chan C."/>
        </authorList>
    </citation>
    <scope>NUCLEOTIDE SEQUENCE</scope>
</reference>
<evidence type="ECO:0000256" key="1">
    <source>
        <dbReference type="SAM" id="Coils"/>
    </source>
</evidence>
<proteinExistence type="predicted"/>
<dbReference type="AlphaFoldDB" id="A0A813JNT7"/>
<gene>
    <name evidence="3" type="ORF">PGLA2088_LOCUS22068</name>
</gene>
<protein>
    <recommendedName>
        <fullName evidence="2">BTB domain-containing protein</fullName>
    </recommendedName>
</protein>
<dbReference type="SUPFAM" id="SSF54695">
    <property type="entry name" value="POZ domain"/>
    <property type="match status" value="1"/>
</dbReference>
<name>A0A813JNT7_POLGL</name>
<dbReference type="Gene3D" id="3.30.710.10">
    <property type="entry name" value="Potassium Channel Kv1.1, Chain A"/>
    <property type="match status" value="1"/>
</dbReference>
<evidence type="ECO:0000313" key="4">
    <source>
        <dbReference type="Proteomes" id="UP000626109"/>
    </source>
</evidence>
<dbReference type="PROSITE" id="PS50097">
    <property type="entry name" value="BTB"/>
    <property type="match status" value="1"/>
</dbReference>
<dbReference type="InterPro" id="IPR011333">
    <property type="entry name" value="SKP1/BTB/POZ_sf"/>
</dbReference>
<feature type="coiled-coil region" evidence="1">
    <location>
        <begin position="196"/>
        <end position="230"/>
    </location>
</feature>
<sequence length="672" mass="72007">MRRAFGEVAAFAAGACSFNLINLRRVVHACWPPKNWGSAVHASRGFAGGRLLRASRSVKSAVRAGRCACRQSSEEADLLAKQEMLAEAALTLDLDLSRVEASEAFDWTQAPLKDGALLLLERNRIGLVGAKALGVRLPRSNVRELVLGIGPKTAIDRRRPRSSFDEFVQHSILWQMGHRREVSAVDTMQRLEQDVRQLHGSALKQLRRQVQELREQASAASLRKKEATLQPSLPVILVPASAEAGDDRPIANNNNKHFFTMLKEPAVAIRVNDTMLHVHQHILEGIPFFAALLSGDWSDAAAPAVELPCSAEEFALLLQRLYTGQVLGSPELPVSGCAAALRLSAAAAMLLIDEKLPELQNMVRGSILTHRDADMAVAAAAALPPTVAAACAALHGAPSDELPPQRLQEMILSATTKPAQASVSAVLAARHGRLDLDQVAEAAQRLMSQAIIRWQRPRCAWAVVLARDHLDCARALAVFKCVPQVEKHSRGCRDSFQAVAASLRKAFAEHLLRCAGSGMAAEALGFVVGQATSQPQVSSHRIKFHAGMENCMITVAGSHLLLFDCSEGSATLAKVLLAAPGERQAIAAVLTRLPPATLAQTLSKEVMAVLGIHGEQLVQALAADASAAKKWASPGRLAAVPLAQRRLVCAGLFPILDDLSAEASAIVVATLR</sequence>
<dbReference type="Proteomes" id="UP000626109">
    <property type="component" value="Unassembled WGS sequence"/>
</dbReference>
<dbReference type="CDD" id="cd18186">
    <property type="entry name" value="BTB_POZ_ZBTB_KLHL-like"/>
    <property type="match status" value="1"/>
</dbReference>
<organism evidence="3 4">
    <name type="scientific">Polarella glacialis</name>
    <name type="common">Dinoflagellate</name>
    <dbReference type="NCBI Taxonomy" id="89957"/>
    <lineage>
        <taxon>Eukaryota</taxon>
        <taxon>Sar</taxon>
        <taxon>Alveolata</taxon>
        <taxon>Dinophyceae</taxon>
        <taxon>Suessiales</taxon>
        <taxon>Suessiaceae</taxon>
        <taxon>Polarella</taxon>
    </lineage>
</organism>
<comment type="caution">
    <text evidence="3">The sequence shown here is derived from an EMBL/GenBank/DDBJ whole genome shotgun (WGS) entry which is preliminary data.</text>
</comment>
<accession>A0A813JNT7</accession>
<keyword evidence="1" id="KW-0175">Coiled coil</keyword>
<evidence type="ECO:0000259" key="2">
    <source>
        <dbReference type="PROSITE" id="PS50097"/>
    </source>
</evidence>
<feature type="domain" description="BTB" evidence="2">
    <location>
        <begin position="265"/>
        <end position="330"/>
    </location>
</feature>
<evidence type="ECO:0000313" key="3">
    <source>
        <dbReference type="EMBL" id="CAE8680717.1"/>
    </source>
</evidence>
<dbReference type="EMBL" id="CAJNNW010025885">
    <property type="protein sequence ID" value="CAE8680717.1"/>
    <property type="molecule type" value="Genomic_DNA"/>
</dbReference>